<gene>
    <name evidence="1" type="ORF">SAMN05192563_1001513</name>
</gene>
<organism evidence="1 2">
    <name type="scientific">Paraburkholderia aspalathi</name>
    <dbReference type="NCBI Taxonomy" id="1324617"/>
    <lineage>
        <taxon>Bacteria</taxon>
        <taxon>Pseudomonadati</taxon>
        <taxon>Pseudomonadota</taxon>
        <taxon>Betaproteobacteria</taxon>
        <taxon>Burkholderiales</taxon>
        <taxon>Burkholderiaceae</taxon>
        <taxon>Paraburkholderia</taxon>
    </lineage>
</organism>
<dbReference type="AlphaFoldDB" id="A0A1I6YI57"/>
<dbReference type="RefSeq" id="WP_279630519.1">
    <property type="nucleotide sequence ID" value="NZ_FPBH01000001.1"/>
</dbReference>
<evidence type="ECO:0000313" key="1">
    <source>
        <dbReference type="EMBL" id="SFT50226.1"/>
    </source>
</evidence>
<proteinExistence type="predicted"/>
<name>A0A1I6YI57_9BURK</name>
<dbReference type="EMBL" id="FPBH01000001">
    <property type="protein sequence ID" value="SFT50226.1"/>
    <property type="molecule type" value="Genomic_DNA"/>
</dbReference>
<accession>A0A1I6YI57</accession>
<evidence type="ECO:0000313" key="2">
    <source>
        <dbReference type="Proteomes" id="UP000198844"/>
    </source>
</evidence>
<reference evidence="1 2" key="1">
    <citation type="submission" date="2016-10" db="EMBL/GenBank/DDBJ databases">
        <authorList>
            <person name="de Groot N.N."/>
        </authorList>
    </citation>
    <scope>NUCLEOTIDE SEQUENCE [LARGE SCALE GENOMIC DNA]</scope>
    <source>
        <strain evidence="1 2">LMG 27731</strain>
    </source>
</reference>
<protein>
    <submittedName>
        <fullName evidence="1">Uncharacterized protein</fullName>
    </submittedName>
</protein>
<sequence length="68" mass="7006">MLAAHLRASIAKHGSARLARASLQMVEQAAGLAVAAPLTGHALGLWFHPLIARHFTVAGIGTLAELAT</sequence>
<dbReference type="Proteomes" id="UP000198844">
    <property type="component" value="Unassembled WGS sequence"/>
</dbReference>